<protein>
    <recommendedName>
        <fullName evidence="5">Glycosyl transferase family 1 domain-containing protein</fullName>
    </recommendedName>
</protein>
<dbReference type="GO" id="GO:0016757">
    <property type="term" value="F:glycosyltransferase activity"/>
    <property type="evidence" value="ECO:0007669"/>
    <property type="project" value="InterPro"/>
</dbReference>
<dbReference type="EMBL" id="MHKI01000006">
    <property type="protein sequence ID" value="OGY87645.1"/>
    <property type="molecule type" value="Genomic_DNA"/>
</dbReference>
<proteinExistence type="predicted"/>
<evidence type="ECO:0008006" key="5">
    <source>
        <dbReference type="Google" id="ProtNLM"/>
    </source>
</evidence>
<name>A0A1G2BF22_9BACT</name>
<reference evidence="3 4" key="1">
    <citation type="journal article" date="2016" name="Nat. Commun.">
        <title>Thousands of microbial genomes shed light on interconnected biogeochemical processes in an aquifer system.</title>
        <authorList>
            <person name="Anantharaman K."/>
            <person name="Brown C.T."/>
            <person name="Hug L.A."/>
            <person name="Sharon I."/>
            <person name="Castelle C.J."/>
            <person name="Probst A.J."/>
            <person name="Thomas B.C."/>
            <person name="Singh A."/>
            <person name="Wilkins M.J."/>
            <person name="Karaoz U."/>
            <person name="Brodie E.L."/>
            <person name="Williams K.H."/>
            <person name="Hubbard S.S."/>
            <person name="Banfield J.F."/>
        </authorList>
    </citation>
    <scope>NUCLEOTIDE SEQUENCE [LARGE SCALE GENOMIC DNA]</scope>
</reference>
<evidence type="ECO:0000259" key="2">
    <source>
        <dbReference type="Pfam" id="PF13439"/>
    </source>
</evidence>
<dbReference type="InterPro" id="IPR028098">
    <property type="entry name" value="Glyco_trans_4-like_N"/>
</dbReference>
<feature type="domain" description="Glycosyltransferase subfamily 4-like N-terminal" evidence="2">
    <location>
        <begin position="49"/>
        <end position="147"/>
    </location>
</feature>
<accession>A0A1G2BF22</accession>
<dbReference type="Pfam" id="PF13439">
    <property type="entry name" value="Glyco_transf_4"/>
    <property type="match status" value="1"/>
</dbReference>
<dbReference type="InterPro" id="IPR001296">
    <property type="entry name" value="Glyco_trans_1"/>
</dbReference>
<dbReference type="AlphaFoldDB" id="A0A1G2BF22"/>
<evidence type="ECO:0000313" key="3">
    <source>
        <dbReference type="EMBL" id="OGY87645.1"/>
    </source>
</evidence>
<feature type="domain" description="Glycosyl transferase family 1" evidence="1">
    <location>
        <begin position="160"/>
        <end position="310"/>
    </location>
</feature>
<comment type="caution">
    <text evidence="3">The sequence shown here is derived from an EMBL/GenBank/DDBJ whole genome shotgun (WGS) entry which is preliminary data.</text>
</comment>
<dbReference type="PANTHER" id="PTHR45947:SF3">
    <property type="entry name" value="SULFOQUINOVOSYL TRANSFERASE SQD2"/>
    <property type="match status" value="1"/>
</dbReference>
<dbReference type="Proteomes" id="UP000176420">
    <property type="component" value="Unassembled WGS sequence"/>
</dbReference>
<evidence type="ECO:0000313" key="4">
    <source>
        <dbReference type="Proteomes" id="UP000176420"/>
    </source>
</evidence>
<sequence>MKICLYLEFFHFFKGIFFRNIGTGLLSSYYNQKKILTTLQITYTERWDKNCDILQINTPWLNSWRLIKKAKKSRKKVIIWAHVTAEDAKQVFRFTAFFNNFIKKYLTHVYGLADVILCPSTYTKSLLERYGLPAEKLMVQSNGVDTTKFYPNLLKRKEVREKQNLSNLVVGTVGLAIPRKGIADFLTIAKNLPQYTFLWYGKIYNRLLVKPLPAKIPANVKFTGYVPDVLAAFNSLDIFIFLSVEENQGMAILEAAAMQLPLLVRDLPAYQGWLKHGENCFKVKNVKECQYYINLLAQDEALRKKLGQAALLLAQKEQINTLKKQMQNVYTGLLVKTNH</sequence>
<dbReference type="PANTHER" id="PTHR45947">
    <property type="entry name" value="SULFOQUINOVOSYL TRANSFERASE SQD2"/>
    <property type="match status" value="1"/>
</dbReference>
<dbReference type="SUPFAM" id="SSF53756">
    <property type="entry name" value="UDP-Glycosyltransferase/glycogen phosphorylase"/>
    <property type="match status" value="1"/>
</dbReference>
<dbReference type="Pfam" id="PF00534">
    <property type="entry name" value="Glycos_transf_1"/>
    <property type="match status" value="1"/>
</dbReference>
<gene>
    <name evidence="3" type="ORF">A2319_04310</name>
</gene>
<dbReference type="InterPro" id="IPR050194">
    <property type="entry name" value="Glycosyltransferase_grp1"/>
</dbReference>
<dbReference type="Gene3D" id="3.40.50.2000">
    <property type="entry name" value="Glycogen Phosphorylase B"/>
    <property type="match status" value="2"/>
</dbReference>
<evidence type="ECO:0000259" key="1">
    <source>
        <dbReference type="Pfam" id="PF00534"/>
    </source>
</evidence>
<dbReference type="CDD" id="cd03801">
    <property type="entry name" value="GT4_PimA-like"/>
    <property type="match status" value="1"/>
</dbReference>
<organism evidence="3 4">
    <name type="scientific">Candidatus Kerfeldbacteria bacterium RIFOXYB2_FULL_38_14</name>
    <dbReference type="NCBI Taxonomy" id="1798547"/>
    <lineage>
        <taxon>Bacteria</taxon>
        <taxon>Candidatus Kerfeldiibacteriota</taxon>
    </lineage>
</organism>